<evidence type="ECO:0000313" key="2">
    <source>
        <dbReference type="Proteomes" id="UP000605733"/>
    </source>
</evidence>
<protein>
    <recommendedName>
        <fullName evidence="3">Secreted protein</fullName>
    </recommendedName>
</protein>
<organism evidence="1 2">
    <name type="scientific">Christiangramia forsetii</name>
    <dbReference type="NCBI Taxonomy" id="411153"/>
    <lineage>
        <taxon>Bacteria</taxon>
        <taxon>Pseudomonadati</taxon>
        <taxon>Bacteroidota</taxon>
        <taxon>Flavobacteriia</taxon>
        <taxon>Flavobacteriales</taxon>
        <taxon>Flavobacteriaceae</taxon>
        <taxon>Christiangramia</taxon>
    </lineage>
</organism>
<sequence>MRYYIASLFLILVFSVNAQKNLKSNSSGLVLTEEGVENIQSNLGTVSLFDQTLKQVKEEVDKEMARDIQVPVPKDLAGGYTHERHKKNYATAQKAGVLYKILEEEKYARYIKEMLME</sequence>
<dbReference type="Proteomes" id="UP000605733">
    <property type="component" value="Unassembled WGS sequence"/>
</dbReference>
<keyword evidence="2" id="KW-1185">Reference proteome</keyword>
<reference evidence="2" key="1">
    <citation type="journal article" date="2019" name="Int. J. Syst. Evol. Microbiol.">
        <title>The Global Catalogue of Microorganisms (GCM) 10K type strain sequencing project: providing services to taxonomists for standard genome sequencing and annotation.</title>
        <authorList>
            <consortium name="The Broad Institute Genomics Platform"/>
            <consortium name="The Broad Institute Genome Sequencing Center for Infectious Disease"/>
            <person name="Wu L."/>
            <person name="Ma J."/>
        </authorList>
    </citation>
    <scope>NUCLEOTIDE SEQUENCE [LARGE SCALE GENOMIC DNA]</scope>
    <source>
        <strain evidence="2">CGMCC 1.15422</strain>
    </source>
</reference>
<dbReference type="RefSeq" id="WP_011709043.1">
    <property type="nucleotide sequence ID" value="NZ_BMIX01000006.1"/>
</dbReference>
<dbReference type="InterPro" id="IPR008929">
    <property type="entry name" value="Chondroitin_lyas"/>
</dbReference>
<name>A0ABQ1WPC6_9FLAO</name>
<dbReference type="Gene3D" id="1.50.10.100">
    <property type="entry name" value="Chondroitin AC/alginate lyase"/>
    <property type="match status" value="1"/>
</dbReference>
<comment type="caution">
    <text evidence="1">The sequence shown here is derived from an EMBL/GenBank/DDBJ whole genome shotgun (WGS) entry which is preliminary data.</text>
</comment>
<evidence type="ECO:0000313" key="1">
    <source>
        <dbReference type="EMBL" id="GGG40900.1"/>
    </source>
</evidence>
<gene>
    <name evidence="1" type="ORF">GCM10011532_25760</name>
</gene>
<accession>A0ABQ1WPC6</accession>
<dbReference type="EMBL" id="BMIX01000006">
    <property type="protein sequence ID" value="GGG40900.1"/>
    <property type="molecule type" value="Genomic_DNA"/>
</dbReference>
<proteinExistence type="predicted"/>
<evidence type="ECO:0008006" key="3">
    <source>
        <dbReference type="Google" id="ProtNLM"/>
    </source>
</evidence>